<dbReference type="PANTHER" id="PTHR33121:SF76">
    <property type="entry name" value="SIGNALING PROTEIN"/>
    <property type="match status" value="1"/>
</dbReference>
<comment type="caution">
    <text evidence="2">The sequence shown here is derived from an EMBL/GenBank/DDBJ whole genome shotgun (WGS) entry which is preliminary data.</text>
</comment>
<dbReference type="EMBL" id="JACSPU010000002">
    <property type="protein sequence ID" value="MBD8014381.1"/>
    <property type="molecule type" value="Genomic_DNA"/>
</dbReference>
<protein>
    <submittedName>
        <fullName evidence="2">EAL domain-containing protein</fullName>
    </submittedName>
</protein>
<dbReference type="PROSITE" id="PS50883">
    <property type="entry name" value="EAL"/>
    <property type="match status" value="1"/>
</dbReference>
<dbReference type="PANTHER" id="PTHR33121">
    <property type="entry name" value="CYCLIC DI-GMP PHOSPHODIESTERASE PDEF"/>
    <property type="match status" value="1"/>
</dbReference>
<dbReference type="InterPro" id="IPR001633">
    <property type="entry name" value="EAL_dom"/>
</dbReference>
<keyword evidence="3" id="KW-1185">Reference proteome</keyword>
<dbReference type="Proteomes" id="UP000658980">
    <property type="component" value="Unassembled WGS sequence"/>
</dbReference>
<dbReference type="InterPro" id="IPR035919">
    <property type="entry name" value="EAL_sf"/>
</dbReference>
<dbReference type="RefSeq" id="WP_191714618.1">
    <property type="nucleotide sequence ID" value="NZ_JACSPU010000002.1"/>
</dbReference>
<sequence>MQCNNCSVTELKFEIKIEGDSNLLALPQIYSHLNRRDIDIVTTENGLIVDEAGAKELMDFCRHFMDLEQVVFRINREAWKPFSEIETVLDMQWIDKVIQKELISCHYQPIVNGNEEIFAYEMLARFQNEDGSMIYPNEIFPAAKIRGRLYALDRVCRMTAVRYAAKLKGEKAFINFIPTSIYSPEFCLRSTISLSEQLGVDPKSLVFEVVETEKVDDLDHLKKILAYYKEKGFDYALDDVGEGYSTIEMLADLKPKYMKLDMQYVQGVAMDPAKQKVAEKFLKKALEIGSIPLAEGVETREDFKWLKQRRYQLFQGYYFGKPAAMPLYEKKIEV</sequence>
<gene>
    <name evidence="2" type="ORF">H9630_06050</name>
</gene>
<name>A0ABR8WC90_9BACL</name>
<reference evidence="2 3" key="1">
    <citation type="submission" date="2020-08" db="EMBL/GenBank/DDBJ databases">
        <title>A Genomic Blueprint of the Chicken Gut Microbiome.</title>
        <authorList>
            <person name="Gilroy R."/>
            <person name="Ravi A."/>
            <person name="Getino M."/>
            <person name="Pursley I."/>
            <person name="Horton D.L."/>
            <person name="Alikhan N.-F."/>
            <person name="Baker D."/>
            <person name="Gharbi K."/>
            <person name="Hall N."/>
            <person name="Watson M."/>
            <person name="Adriaenssens E.M."/>
            <person name="Foster-Nyarko E."/>
            <person name="Jarju S."/>
            <person name="Secka A."/>
            <person name="Antonio M."/>
            <person name="Oren A."/>
            <person name="Chaudhuri R."/>
            <person name="La Ragione R.M."/>
            <person name="Hildebrand F."/>
            <person name="Pallen M.J."/>
        </authorList>
    </citation>
    <scope>NUCLEOTIDE SEQUENCE [LARGE SCALE GENOMIC DNA]</scope>
    <source>
        <strain evidence="2 3">Sa1BUA13</strain>
    </source>
</reference>
<dbReference type="SMART" id="SM00052">
    <property type="entry name" value="EAL"/>
    <property type="match status" value="1"/>
</dbReference>
<dbReference type="SUPFAM" id="SSF141868">
    <property type="entry name" value="EAL domain-like"/>
    <property type="match status" value="1"/>
</dbReference>
<feature type="domain" description="EAL" evidence="1">
    <location>
        <begin position="87"/>
        <end position="334"/>
    </location>
</feature>
<dbReference type="Gene3D" id="3.20.20.450">
    <property type="entry name" value="EAL domain"/>
    <property type="match status" value="1"/>
</dbReference>
<evidence type="ECO:0000259" key="1">
    <source>
        <dbReference type="PROSITE" id="PS50883"/>
    </source>
</evidence>
<proteinExistence type="predicted"/>
<evidence type="ECO:0000313" key="3">
    <source>
        <dbReference type="Proteomes" id="UP000658980"/>
    </source>
</evidence>
<dbReference type="InterPro" id="IPR050706">
    <property type="entry name" value="Cyclic-di-GMP_PDE-like"/>
</dbReference>
<dbReference type="CDD" id="cd01948">
    <property type="entry name" value="EAL"/>
    <property type="match status" value="1"/>
</dbReference>
<accession>A0ABR8WC90</accession>
<evidence type="ECO:0000313" key="2">
    <source>
        <dbReference type="EMBL" id="MBD8014381.1"/>
    </source>
</evidence>
<dbReference type="Pfam" id="PF00563">
    <property type="entry name" value="EAL"/>
    <property type="match status" value="1"/>
</dbReference>
<organism evidence="2 3">
    <name type="scientific">Planococcus wigleyi</name>
    <dbReference type="NCBI Taxonomy" id="2762216"/>
    <lineage>
        <taxon>Bacteria</taxon>
        <taxon>Bacillati</taxon>
        <taxon>Bacillota</taxon>
        <taxon>Bacilli</taxon>
        <taxon>Bacillales</taxon>
        <taxon>Caryophanaceae</taxon>
        <taxon>Planococcus</taxon>
    </lineage>
</organism>